<feature type="region of interest" description="Disordered" evidence="6">
    <location>
        <begin position="76"/>
        <end position="120"/>
    </location>
</feature>
<protein>
    <submittedName>
        <fullName evidence="8">Transcription factor bHLH113-like protein</fullName>
    </submittedName>
</protein>
<comment type="caution">
    <text evidence="8">The sequence shown here is derived from an EMBL/GenBank/DDBJ whole genome shotgun (WGS) entry which is preliminary data.</text>
</comment>
<evidence type="ECO:0000313" key="8">
    <source>
        <dbReference type="EMBL" id="KAL1557922.1"/>
    </source>
</evidence>
<dbReference type="GO" id="GO:0005634">
    <property type="term" value="C:nucleus"/>
    <property type="evidence" value="ECO:0007669"/>
    <property type="project" value="UniProtKB-SubCell"/>
</dbReference>
<dbReference type="InterPro" id="IPR045239">
    <property type="entry name" value="bHLH95_bHLH"/>
</dbReference>
<evidence type="ECO:0000256" key="6">
    <source>
        <dbReference type="SAM" id="MobiDB-lite"/>
    </source>
</evidence>
<proteinExistence type="predicted"/>
<organism evidence="8 9">
    <name type="scientific">Salvia divinorum</name>
    <name type="common">Maria pastora</name>
    <name type="synonym">Diviner's sage</name>
    <dbReference type="NCBI Taxonomy" id="28513"/>
    <lineage>
        <taxon>Eukaryota</taxon>
        <taxon>Viridiplantae</taxon>
        <taxon>Streptophyta</taxon>
        <taxon>Embryophyta</taxon>
        <taxon>Tracheophyta</taxon>
        <taxon>Spermatophyta</taxon>
        <taxon>Magnoliopsida</taxon>
        <taxon>eudicotyledons</taxon>
        <taxon>Gunneridae</taxon>
        <taxon>Pentapetalae</taxon>
        <taxon>asterids</taxon>
        <taxon>lamiids</taxon>
        <taxon>Lamiales</taxon>
        <taxon>Lamiaceae</taxon>
        <taxon>Nepetoideae</taxon>
        <taxon>Mentheae</taxon>
        <taxon>Salviinae</taxon>
        <taxon>Salvia</taxon>
        <taxon>Salvia subgen. Calosphace</taxon>
    </lineage>
</organism>
<accession>A0ABD1HP92</accession>
<keyword evidence="2" id="KW-0805">Transcription regulation</keyword>
<dbReference type="SUPFAM" id="SSF47459">
    <property type="entry name" value="HLH, helix-loop-helix DNA-binding domain"/>
    <property type="match status" value="1"/>
</dbReference>
<keyword evidence="3" id="KW-0238">DNA-binding</keyword>
<keyword evidence="5" id="KW-0539">Nucleus</keyword>
<sequence length="240" mass="25041">MAGNSGFGDDPLAPGCYSQLLFSDEISGLDSDGCFGFTSSFSSDDNNSANQKMLCFGDYANAKKTEQKPGFTCMDPSPKNCNKKRNGPGARGAGQCGGAPASNGKKAKSEKSAGAGGHAKVVKKEKLGERITALQQLVSPFGKTDTASVLHEALGYIRFLHDQVQVLCSPYLQHMSPSSSDAPHSSLSVGDEIDVKSSKDGLRSRGLCLVPVDLTLHVADSNGADLWSSAAMVVNTVSSS</sequence>
<evidence type="ECO:0000256" key="5">
    <source>
        <dbReference type="ARBA" id="ARBA00023242"/>
    </source>
</evidence>
<keyword evidence="4" id="KW-0804">Transcription</keyword>
<dbReference type="CDD" id="cd11393">
    <property type="entry name" value="bHLH_AtbHLH_like"/>
    <property type="match status" value="1"/>
</dbReference>
<dbReference type="PROSITE" id="PS50888">
    <property type="entry name" value="BHLH"/>
    <property type="match status" value="1"/>
</dbReference>
<comment type="subcellular location">
    <subcellularLocation>
        <location evidence="1">Nucleus</location>
    </subcellularLocation>
</comment>
<dbReference type="PANTHER" id="PTHR16223">
    <property type="entry name" value="TRANSCRIPTION FACTOR BHLH83-RELATED"/>
    <property type="match status" value="1"/>
</dbReference>
<feature type="domain" description="BHLH" evidence="7">
    <location>
        <begin position="111"/>
        <end position="160"/>
    </location>
</feature>
<dbReference type="AlphaFoldDB" id="A0ABD1HP92"/>
<gene>
    <name evidence="8" type="ORF">AAHA92_08454</name>
</gene>
<dbReference type="InterPro" id="IPR045843">
    <property type="entry name" value="IND-like"/>
</dbReference>
<dbReference type="InterPro" id="IPR011598">
    <property type="entry name" value="bHLH_dom"/>
</dbReference>
<dbReference type="EMBL" id="JBEAFC010000004">
    <property type="protein sequence ID" value="KAL1557922.1"/>
    <property type="molecule type" value="Genomic_DNA"/>
</dbReference>
<keyword evidence="9" id="KW-1185">Reference proteome</keyword>
<dbReference type="PANTHER" id="PTHR16223:SF335">
    <property type="entry name" value="TRANSCRIPTION FACTOR BHLH113"/>
    <property type="match status" value="1"/>
</dbReference>
<dbReference type="GO" id="GO:0003677">
    <property type="term" value="F:DNA binding"/>
    <property type="evidence" value="ECO:0007669"/>
    <property type="project" value="UniProtKB-KW"/>
</dbReference>
<evidence type="ECO:0000256" key="4">
    <source>
        <dbReference type="ARBA" id="ARBA00023163"/>
    </source>
</evidence>
<dbReference type="InterPro" id="IPR036638">
    <property type="entry name" value="HLH_DNA-bd_sf"/>
</dbReference>
<reference evidence="8 9" key="1">
    <citation type="submission" date="2024-06" db="EMBL/GenBank/DDBJ databases">
        <title>A chromosome level genome sequence of Diviner's sage (Salvia divinorum).</title>
        <authorList>
            <person name="Ford S.A."/>
            <person name="Ro D.-K."/>
            <person name="Ness R.W."/>
            <person name="Phillips M.A."/>
        </authorList>
    </citation>
    <scope>NUCLEOTIDE SEQUENCE [LARGE SCALE GENOMIC DNA]</scope>
    <source>
        <strain evidence="8">SAF-2024a</strain>
        <tissue evidence="8">Leaf</tissue>
    </source>
</reference>
<evidence type="ECO:0000259" key="7">
    <source>
        <dbReference type="PROSITE" id="PS50888"/>
    </source>
</evidence>
<name>A0ABD1HP92_SALDI</name>
<dbReference type="Proteomes" id="UP001567538">
    <property type="component" value="Unassembled WGS sequence"/>
</dbReference>
<evidence type="ECO:0000256" key="2">
    <source>
        <dbReference type="ARBA" id="ARBA00023015"/>
    </source>
</evidence>
<evidence type="ECO:0000256" key="1">
    <source>
        <dbReference type="ARBA" id="ARBA00004123"/>
    </source>
</evidence>
<evidence type="ECO:0000313" key="9">
    <source>
        <dbReference type="Proteomes" id="UP001567538"/>
    </source>
</evidence>
<evidence type="ECO:0000256" key="3">
    <source>
        <dbReference type="ARBA" id="ARBA00023125"/>
    </source>
</evidence>